<feature type="transmembrane region" description="Helical" evidence="8">
    <location>
        <begin position="97"/>
        <end position="122"/>
    </location>
</feature>
<evidence type="ECO:0000256" key="6">
    <source>
        <dbReference type="ARBA" id="ARBA00022989"/>
    </source>
</evidence>
<feature type="transmembrane region" description="Helical" evidence="8">
    <location>
        <begin position="247"/>
        <end position="266"/>
    </location>
</feature>
<dbReference type="Pfam" id="PF03595">
    <property type="entry name" value="SLAC1"/>
    <property type="match status" value="1"/>
</dbReference>
<dbReference type="GeneID" id="98151858"/>
<dbReference type="InterPro" id="IPR004695">
    <property type="entry name" value="SLAC1/Mae1/Ssu1/TehA"/>
</dbReference>
<feature type="transmembrane region" description="Helical" evidence="8">
    <location>
        <begin position="331"/>
        <end position="352"/>
    </location>
</feature>
<feature type="transmembrane region" description="Helical" evidence="8">
    <location>
        <begin position="73"/>
        <end position="91"/>
    </location>
</feature>
<evidence type="ECO:0000256" key="1">
    <source>
        <dbReference type="ARBA" id="ARBA00004651"/>
    </source>
</evidence>
<protein>
    <submittedName>
        <fullName evidence="9">Voltage-dependent anion channel</fullName>
    </submittedName>
</protein>
<feature type="transmembrane region" description="Helical" evidence="8">
    <location>
        <begin position="359"/>
        <end position="378"/>
    </location>
</feature>
<keyword evidence="5 8" id="KW-0812">Transmembrane</keyword>
<feature type="transmembrane region" description="Helical" evidence="8">
    <location>
        <begin position="143"/>
        <end position="167"/>
    </location>
</feature>
<sequence>MSFEISESDKHFKMTDDGNSDLSVDLEGAPVQPAIARTVSTYDNPGIPIEVESTNIATAGPSWREIIASFSPAWFTVCMGTGMASILLYFIPFKANWLYYLSIVLFVVNTLFFSIISALTILRYCLYPKLWRPTLCDPMVAPFLGTIPIAFATLIEMWVFICVPLWGEWASTMAWAFWIVDAVGAIILTVYLSFLLMSKSRIRSLEMVTAVQLLPIASTIIGSGVGAEVAEVLPSRERAIATTLASFVLWGMSMPLAAIVLAIYYQRLAVHKLPAREVIVSCFLPVGPLGFGSYTIMYLGKVTHALFTNDADPSLAISAKCIQAVTLMMGLIIWAFGLTWLLFALASVYFAAPFPFNMSWWGFTFPLGVYAASTILIGNELPSAFFRVLGTVLATIVILLWAVVSLGTVRGIWKGALLVAPAPIPK</sequence>
<dbReference type="RefSeq" id="XP_070895956.1">
    <property type="nucleotide sequence ID" value="XM_071036694.1"/>
</dbReference>
<evidence type="ECO:0000313" key="9">
    <source>
        <dbReference type="EMBL" id="KAL2844050.1"/>
    </source>
</evidence>
<keyword evidence="6 8" id="KW-1133">Transmembrane helix</keyword>
<gene>
    <name evidence="9" type="ORF">BJX68DRAFT_152664</name>
</gene>
<keyword evidence="3" id="KW-0813">Transport</keyword>
<dbReference type="CDD" id="cd09318">
    <property type="entry name" value="TDT_SSU1"/>
    <property type="match status" value="1"/>
</dbReference>
<comment type="subcellular location">
    <subcellularLocation>
        <location evidence="1">Cell membrane</location>
        <topology evidence="1">Multi-pass membrane protein</topology>
    </subcellularLocation>
</comment>
<evidence type="ECO:0000256" key="2">
    <source>
        <dbReference type="ARBA" id="ARBA00008566"/>
    </source>
</evidence>
<evidence type="ECO:0000256" key="4">
    <source>
        <dbReference type="ARBA" id="ARBA00022475"/>
    </source>
</evidence>
<proteinExistence type="inferred from homology"/>
<accession>A0ABR4JVH7</accession>
<evidence type="ECO:0000313" key="10">
    <source>
        <dbReference type="Proteomes" id="UP001610444"/>
    </source>
</evidence>
<organism evidence="9 10">
    <name type="scientific">Aspergillus pseudodeflectus</name>
    <dbReference type="NCBI Taxonomy" id="176178"/>
    <lineage>
        <taxon>Eukaryota</taxon>
        <taxon>Fungi</taxon>
        <taxon>Dikarya</taxon>
        <taxon>Ascomycota</taxon>
        <taxon>Pezizomycotina</taxon>
        <taxon>Eurotiomycetes</taxon>
        <taxon>Eurotiomycetidae</taxon>
        <taxon>Eurotiales</taxon>
        <taxon>Aspergillaceae</taxon>
        <taxon>Aspergillus</taxon>
        <taxon>Aspergillus subgen. Nidulantes</taxon>
    </lineage>
</organism>
<dbReference type="InterPro" id="IPR038665">
    <property type="entry name" value="Voltage-dep_anion_channel_sf"/>
</dbReference>
<evidence type="ECO:0000256" key="8">
    <source>
        <dbReference type="SAM" id="Phobius"/>
    </source>
</evidence>
<evidence type="ECO:0000256" key="3">
    <source>
        <dbReference type="ARBA" id="ARBA00022448"/>
    </source>
</evidence>
<name>A0ABR4JVH7_9EURO</name>
<feature type="transmembrane region" description="Helical" evidence="8">
    <location>
        <begin position="173"/>
        <end position="196"/>
    </location>
</feature>
<dbReference type="Proteomes" id="UP001610444">
    <property type="component" value="Unassembled WGS sequence"/>
</dbReference>
<dbReference type="PANTHER" id="PTHR31686:SF2">
    <property type="entry name" value="C4-DICARBOXYLATE TRANSPORTER_MALIC ACID TRANSPORT PROTEIN"/>
    <property type="match status" value="1"/>
</dbReference>
<comment type="caution">
    <text evidence="9">The sequence shown here is derived from an EMBL/GenBank/DDBJ whole genome shotgun (WGS) entry which is preliminary data.</text>
</comment>
<comment type="similarity">
    <text evidence="2">Belongs to the tellurite-resistance/dicarboxylate transporter (TDT) family.</text>
</comment>
<keyword evidence="7 8" id="KW-0472">Membrane</keyword>
<dbReference type="EMBL" id="JBFXLR010000043">
    <property type="protein sequence ID" value="KAL2844050.1"/>
    <property type="molecule type" value="Genomic_DNA"/>
</dbReference>
<keyword evidence="4" id="KW-1003">Cell membrane</keyword>
<dbReference type="InterPro" id="IPR051629">
    <property type="entry name" value="Sulfite_efflux_TDT"/>
</dbReference>
<evidence type="ECO:0000256" key="7">
    <source>
        <dbReference type="ARBA" id="ARBA00023136"/>
    </source>
</evidence>
<keyword evidence="10" id="KW-1185">Reference proteome</keyword>
<evidence type="ECO:0000256" key="5">
    <source>
        <dbReference type="ARBA" id="ARBA00022692"/>
    </source>
</evidence>
<dbReference type="Gene3D" id="1.50.10.150">
    <property type="entry name" value="Voltage-dependent anion channel"/>
    <property type="match status" value="1"/>
</dbReference>
<feature type="transmembrane region" description="Helical" evidence="8">
    <location>
        <begin position="278"/>
        <end position="299"/>
    </location>
</feature>
<feature type="transmembrane region" description="Helical" evidence="8">
    <location>
        <begin position="384"/>
        <end position="404"/>
    </location>
</feature>
<reference evidence="9 10" key="1">
    <citation type="submission" date="2024-07" db="EMBL/GenBank/DDBJ databases">
        <title>Section-level genome sequencing and comparative genomics of Aspergillus sections Usti and Cavernicolus.</title>
        <authorList>
            <consortium name="Lawrence Berkeley National Laboratory"/>
            <person name="Nybo J.L."/>
            <person name="Vesth T.C."/>
            <person name="Theobald S."/>
            <person name="Frisvad J.C."/>
            <person name="Larsen T.O."/>
            <person name="Kjaerboelling I."/>
            <person name="Rothschild-Mancinelli K."/>
            <person name="Lyhne E.K."/>
            <person name="Kogle M.E."/>
            <person name="Barry K."/>
            <person name="Clum A."/>
            <person name="Na H."/>
            <person name="Ledsgaard L."/>
            <person name="Lin J."/>
            <person name="Lipzen A."/>
            <person name="Kuo A."/>
            <person name="Riley R."/>
            <person name="Mondo S."/>
            <person name="LaButti K."/>
            <person name="Haridas S."/>
            <person name="Pangalinan J."/>
            <person name="Salamov A.A."/>
            <person name="Simmons B.A."/>
            <person name="Magnuson J.K."/>
            <person name="Chen J."/>
            <person name="Drula E."/>
            <person name="Henrissat B."/>
            <person name="Wiebenga A."/>
            <person name="Lubbers R.J."/>
            <person name="Gomes A.C."/>
            <person name="Macurrencykelacurrency M.R."/>
            <person name="Stajich J."/>
            <person name="Grigoriev I.V."/>
            <person name="Mortensen U.H."/>
            <person name="De vries R.P."/>
            <person name="Baker S.E."/>
            <person name="Andersen M.R."/>
        </authorList>
    </citation>
    <scope>NUCLEOTIDE SEQUENCE [LARGE SCALE GENOMIC DNA]</scope>
    <source>
        <strain evidence="9 10">CBS 756.74</strain>
    </source>
</reference>
<dbReference type="PANTHER" id="PTHR31686">
    <property type="match status" value="1"/>
</dbReference>
<feature type="transmembrane region" description="Helical" evidence="8">
    <location>
        <begin position="208"/>
        <end position="227"/>
    </location>
</feature>